<dbReference type="PROSITE" id="PS51388">
    <property type="entry name" value="GED"/>
    <property type="match status" value="1"/>
</dbReference>
<dbReference type="InterPro" id="IPR003130">
    <property type="entry name" value="GED"/>
</dbReference>
<gene>
    <name evidence="3" type="ORF">HanXRQr2_Chr17g0780701</name>
</gene>
<dbReference type="InterPro" id="IPR020850">
    <property type="entry name" value="GED_dom"/>
</dbReference>
<evidence type="ECO:0000256" key="1">
    <source>
        <dbReference type="ARBA" id="ARBA00023175"/>
    </source>
</evidence>
<dbReference type="AlphaFoldDB" id="A0A9K3GRS6"/>
<protein>
    <submittedName>
        <fullName evidence="3">GTPase effector domain, Dynamin superfamily</fullName>
    </submittedName>
</protein>
<proteinExistence type="predicted"/>
<comment type="caution">
    <text evidence="3">The sequence shown here is derived from an EMBL/GenBank/DDBJ whole genome shotgun (WGS) entry which is preliminary data.</text>
</comment>
<evidence type="ECO:0000313" key="4">
    <source>
        <dbReference type="Proteomes" id="UP000215914"/>
    </source>
</evidence>
<accession>A0A9K3GRS6</accession>
<reference evidence="3" key="1">
    <citation type="journal article" date="2017" name="Nature">
        <title>The sunflower genome provides insights into oil metabolism, flowering and Asterid evolution.</title>
        <authorList>
            <person name="Badouin H."/>
            <person name="Gouzy J."/>
            <person name="Grassa C.J."/>
            <person name="Murat F."/>
            <person name="Staton S.E."/>
            <person name="Cottret L."/>
            <person name="Lelandais-Briere C."/>
            <person name="Owens G.L."/>
            <person name="Carrere S."/>
            <person name="Mayjonade B."/>
            <person name="Legrand L."/>
            <person name="Gill N."/>
            <person name="Kane N.C."/>
            <person name="Bowers J.E."/>
            <person name="Hubner S."/>
            <person name="Bellec A."/>
            <person name="Berard A."/>
            <person name="Berges H."/>
            <person name="Blanchet N."/>
            <person name="Boniface M.C."/>
            <person name="Brunel D."/>
            <person name="Catrice O."/>
            <person name="Chaidir N."/>
            <person name="Claudel C."/>
            <person name="Donnadieu C."/>
            <person name="Faraut T."/>
            <person name="Fievet G."/>
            <person name="Helmstetter N."/>
            <person name="King M."/>
            <person name="Knapp S.J."/>
            <person name="Lai Z."/>
            <person name="Le Paslier M.C."/>
            <person name="Lippi Y."/>
            <person name="Lorenzon L."/>
            <person name="Mandel J.R."/>
            <person name="Marage G."/>
            <person name="Marchand G."/>
            <person name="Marquand E."/>
            <person name="Bret-Mestries E."/>
            <person name="Morien E."/>
            <person name="Nambeesan S."/>
            <person name="Nguyen T."/>
            <person name="Pegot-Espagnet P."/>
            <person name="Pouilly N."/>
            <person name="Raftis F."/>
            <person name="Sallet E."/>
            <person name="Schiex T."/>
            <person name="Thomas J."/>
            <person name="Vandecasteele C."/>
            <person name="Vares D."/>
            <person name="Vear F."/>
            <person name="Vautrin S."/>
            <person name="Crespi M."/>
            <person name="Mangin B."/>
            <person name="Burke J.M."/>
            <person name="Salse J."/>
            <person name="Munos S."/>
            <person name="Vincourt P."/>
            <person name="Rieseberg L.H."/>
            <person name="Langlade N.B."/>
        </authorList>
    </citation>
    <scope>NUCLEOTIDE SEQUENCE</scope>
    <source>
        <tissue evidence="3">Leaves</tissue>
    </source>
</reference>
<dbReference type="Proteomes" id="UP000215914">
    <property type="component" value="Unassembled WGS sequence"/>
</dbReference>
<organism evidence="3 4">
    <name type="scientific">Helianthus annuus</name>
    <name type="common">Common sunflower</name>
    <dbReference type="NCBI Taxonomy" id="4232"/>
    <lineage>
        <taxon>Eukaryota</taxon>
        <taxon>Viridiplantae</taxon>
        <taxon>Streptophyta</taxon>
        <taxon>Embryophyta</taxon>
        <taxon>Tracheophyta</taxon>
        <taxon>Spermatophyta</taxon>
        <taxon>Magnoliopsida</taxon>
        <taxon>eudicotyledons</taxon>
        <taxon>Gunneridae</taxon>
        <taxon>Pentapetalae</taxon>
        <taxon>asterids</taxon>
        <taxon>campanulids</taxon>
        <taxon>Asterales</taxon>
        <taxon>Asteraceae</taxon>
        <taxon>Asteroideae</taxon>
        <taxon>Heliantheae alliance</taxon>
        <taxon>Heliantheae</taxon>
        <taxon>Helianthus</taxon>
    </lineage>
</organism>
<dbReference type="Gramene" id="mRNA:HanXRQr2_Chr17g0780701">
    <property type="protein sequence ID" value="mRNA:HanXRQr2_Chr17g0780701"/>
    <property type="gene ID" value="HanXRQr2_Chr17g0780701"/>
</dbReference>
<dbReference type="GO" id="GO:0005525">
    <property type="term" value="F:GTP binding"/>
    <property type="evidence" value="ECO:0007669"/>
    <property type="project" value="InterPro"/>
</dbReference>
<dbReference type="Pfam" id="PF02212">
    <property type="entry name" value="GED"/>
    <property type="match status" value="1"/>
</dbReference>
<reference evidence="3" key="2">
    <citation type="submission" date="2020-06" db="EMBL/GenBank/DDBJ databases">
        <title>Helianthus annuus Genome sequencing and assembly Release 2.</title>
        <authorList>
            <person name="Gouzy J."/>
            <person name="Langlade N."/>
            <person name="Munos S."/>
        </authorList>
    </citation>
    <scope>NUCLEOTIDE SEQUENCE</scope>
    <source>
        <tissue evidence="3">Leaves</tissue>
    </source>
</reference>
<dbReference type="GO" id="GO:0003924">
    <property type="term" value="F:GTPase activity"/>
    <property type="evidence" value="ECO:0007669"/>
    <property type="project" value="InterPro"/>
</dbReference>
<dbReference type="SMART" id="SM00302">
    <property type="entry name" value="GED"/>
    <property type="match status" value="1"/>
</dbReference>
<keyword evidence="4" id="KW-1185">Reference proteome</keyword>
<dbReference type="PANTHER" id="PTHR11566">
    <property type="entry name" value="DYNAMIN"/>
    <property type="match status" value="1"/>
</dbReference>
<dbReference type="Gene3D" id="1.20.120.1240">
    <property type="entry name" value="Dynamin, middle domain"/>
    <property type="match status" value="1"/>
</dbReference>
<name>A0A9K3GRS6_HELAN</name>
<evidence type="ECO:0000313" key="3">
    <source>
        <dbReference type="EMBL" id="KAF5753492.1"/>
    </source>
</evidence>
<sequence>MKTGTTVLQYVNMVLSGLVNSIPKSVVHCQVREAKRSLLDHFFAELGRKKPSQLSKLLDEDPAIMERRSSLAKRLELYKSAQMEINGVSW</sequence>
<feature type="domain" description="GED" evidence="2">
    <location>
        <begin position="1"/>
        <end position="90"/>
    </location>
</feature>
<evidence type="ECO:0000259" key="2">
    <source>
        <dbReference type="PROSITE" id="PS51388"/>
    </source>
</evidence>
<dbReference type="PANTHER" id="PTHR11566:SF205">
    <property type="entry name" value="DYNAMIN CENTRAL DOMAIN-CONTAINING PROTEIN-RELATED"/>
    <property type="match status" value="1"/>
</dbReference>
<dbReference type="EMBL" id="MNCJ02000332">
    <property type="protein sequence ID" value="KAF5753492.1"/>
    <property type="molecule type" value="Genomic_DNA"/>
</dbReference>
<dbReference type="InterPro" id="IPR022812">
    <property type="entry name" value="Dynamin"/>
</dbReference>
<keyword evidence="1" id="KW-0505">Motor protein</keyword>